<comment type="caution">
    <text evidence="10">The sequence shown here is derived from an EMBL/GenBank/DDBJ whole genome shotgun (WGS) entry which is preliminary data.</text>
</comment>
<dbReference type="Proteomes" id="UP001166947">
    <property type="component" value="Unassembled WGS sequence"/>
</dbReference>
<evidence type="ECO:0000256" key="2">
    <source>
        <dbReference type="ARBA" id="ARBA00022448"/>
    </source>
</evidence>
<dbReference type="InterPro" id="IPR050291">
    <property type="entry name" value="CDF_Transporter"/>
</dbReference>
<keyword evidence="2" id="KW-0813">Transport</keyword>
<sequence length="291" mass="31051">MALSRQKWLTMATYASTLTAVFLVLLKAAAWLLSGSVSILASFADSLIDLAASALNLIAVRVALRPADADHTFGHGKAEGLSALAQSAFIGGSAVFLLLNAVNRLINPEQVQHTGWGIGVMLISVAVTLALVTFQRYVLRQTVSQAVEADRLHYLSDILSNAVVLAALVMAAYGWHTADAWLALVLAVWMFKNTVDIGKGAVNTLMDKALSAETLDAIRQAALSVNTVADVHSLKTRQAGNTVFVQLHISMDGGLSLETSHQAARSVEDKIKALFEEADVIVHTDPVRHSS</sequence>
<dbReference type="InterPro" id="IPR027469">
    <property type="entry name" value="Cation_efflux_TMD_sf"/>
</dbReference>
<evidence type="ECO:0000256" key="5">
    <source>
        <dbReference type="ARBA" id="ARBA00022989"/>
    </source>
</evidence>
<organism evidence="10 11">
    <name type="scientific">Neisseria montereyensis</name>
    <dbReference type="NCBI Taxonomy" id="2973938"/>
    <lineage>
        <taxon>Bacteria</taxon>
        <taxon>Pseudomonadati</taxon>
        <taxon>Pseudomonadota</taxon>
        <taxon>Betaproteobacteria</taxon>
        <taxon>Neisseriales</taxon>
        <taxon>Neisseriaceae</taxon>
        <taxon>Neisseria</taxon>
    </lineage>
</organism>
<keyword evidence="11" id="KW-1185">Reference proteome</keyword>
<comment type="subcellular location">
    <subcellularLocation>
        <location evidence="1">Membrane</location>
        <topology evidence="1">Multi-pass membrane protein</topology>
    </subcellularLocation>
</comment>
<evidence type="ECO:0000259" key="8">
    <source>
        <dbReference type="Pfam" id="PF01545"/>
    </source>
</evidence>
<name>A0ABT2FBR2_9NEIS</name>
<evidence type="ECO:0000256" key="7">
    <source>
        <dbReference type="SAM" id="Phobius"/>
    </source>
</evidence>
<evidence type="ECO:0000256" key="3">
    <source>
        <dbReference type="ARBA" id="ARBA00022475"/>
    </source>
</evidence>
<evidence type="ECO:0000313" key="11">
    <source>
        <dbReference type="Proteomes" id="UP001166947"/>
    </source>
</evidence>
<keyword evidence="4 7" id="KW-0812">Transmembrane</keyword>
<protein>
    <submittedName>
        <fullName evidence="10">Cation diffusion facilitator family transporter</fullName>
    </submittedName>
</protein>
<proteinExistence type="predicted"/>
<evidence type="ECO:0000256" key="6">
    <source>
        <dbReference type="ARBA" id="ARBA00023136"/>
    </source>
</evidence>
<dbReference type="Gene3D" id="3.30.70.1350">
    <property type="entry name" value="Cation efflux protein, cytoplasmic domain"/>
    <property type="match status" value="1"/>
</dbReference>
<feature type="transmembrane region" description="Helical" evidence="7">
    <location>
        <begin position="81"/>
        <end position="102"/>
    </location>
</feature>
<reference evidence="10" key="1">
    <citation type="submission" date="2022-08" db="EMBL/GenBank/DDBJ databases">
        <authorList>
            <person name="Volokhov D.V."/>
            <person name="Furtak V.A."/>
            <person name="Zagorodnyaya T.A."/>
        </authorList>
    </citation>
    <scope>NUCLEOTIDE SEQUENCE</scope>
    <source>
        <strain evidence="10">CSL10203-ORH2</strain>
    </source>
</reference>
<dbReference type="InterPro" id="IPR027470">
    <property type="entry name" value="Cation_efflux_CTD"/>
</dbReference>
<keyword evidence="5 7" id="KW-1133">Transmembrane helix</keyword>
<evidence type="ECO:0000259" key="9">
    <source>
        <dbReference type="Pfam" id="PF16916"/>
    </source>
</evidence>
<feature type="transmembrane region" description="Helical" evidence="7">
    <location>
        <begin position="12"/>
        <end position="33"/>
    </location>
</feature>
<dbReference type="SUPFAM" id="SSF160240">
    <property type="entry name" value="Cation efflux protein cytoplasmic domain-like"/>
    <property type="match status" value="1"/>
</dbReference>
<dbReference type="Gene3D" id="1.20.1510.10">
    <property type="entry name" value="Cation efflux protein transmembrane domain"/>
    <property type="match status" value="1"/>
</dbReference>
<evidence type="ECO:0000256" key="4">
    <source>
        <dbReference type="ARBA" id="ARBA00022692"/>
    </source>
</evidence>
<keyword evidence="3" id="KW-1003">Cell membrane</keyword>
<reference evidence="10" key="2">
    <citation type="journal article" date="2023" name="Curr. Microbiol.">
        <title>Neisseria montereyensis sp. nov., Isolated from Oropharynx of California Sea Lion (Zalophus californianus): Genomic, Phylogenetic, and Phenotypic Study.</title>
        <authorList>
            <person name="Volokhov D.V."/>
            <person name="Zagorodnyaya T.A."/>
            <person name="Furtak V.A."/>
            <person name="Nattanmai G."/>
            <person name="Randall L."/>
            <person name="Jose S."/>
            <person name="Gao Y."/>
            <person name="Gulland F.M."/>
            <person name="Eisenberg T."/>
            <person name="Delmonte P."/>
            <person name="Blom J."/>
            <person name="Mitchell K.K."/>
        </authorList>
    </citation>
    <scope>NUCLEOTIDE SEQUENCE</scope>
    <source>
        <strain evidence="10">CSL10203-ORH2</strain>
    </source>
</reference>
<feature type="transmembrane region" description="Helical" evidence="7">
    <location>
        <begin position="114"/>
        <end position="134"/>
    </location>
</feature>
<evidence type="ECO:0000313" key="10">
    <source>
        <dbReference type="EMBL" id="MCS4533606.1"/>
    </source>
</evidence>
<dbReference type="InterPro" id="IPR036837">
    <property type="entry name" value="Cation_efflux_CTD_sf"/>
</dbReference>
<feature type="transmembrane region" description="Helical" evidence="7">
    <location>
        <begin position="154"/>
        <end position="175"/>
    </location>
</feature>
<accession>A0ABT2FBR2</accession>
<feature type="domain" description="Cation efflux protein cytoplasmic" evidence="9">
    <location>
        <begin position="211"/>
        <end position="286"/>
    </location>
</feature>
<dbReference type="EMBL" id="JANUXW010000003">
    <property type="protein sequence ID" value="MCS4533606.1"/>
    <property type="molecule type" value="Genomic_DNA"/>
</dbReference>
<dbReference type="SUPFAM" id="SSF161111">
    <property type="entry name" value="Cation efflux protein transmembrane domain-like"/>
    <property type="match status" value="1"/>
</dbReference>
<dbReference type="NCBIfam" id="TIGR01297">
    <property type="entry name" value="CDF"/>
    <property type="match status" value="1"/>
</dbReference>
<dbReference type="InterPro" id="IPR058533">
    <property type="entry name" value="Cation_efflux_TM"/>
</dbReference>
<dbReference type="Pfam" id="PF16916">
    <property type="entry name" value="ZT_dimer"/>
    <property type="match status" value="1"/>
</dbReference>
<dbReference type="Pfam" id="PF01545">
    <property type="entry name" value="Cation_efflux"/>
    <property type="match status" value="1"/>
</dbReference>
<evidence type="ECO:0000256" key="1">
    <source>
        <dbReference type="ARBA" id="ARBA00004141"/>
    </source>
</evidence>
<gene>
    <name evidence="10" type="ORF">NXS09_04745</name>
</gene>
<dbReference type="PANTHER" id="PTHR43840:SF41">
    <property type="entry name" value="CATION-EFFLUX PUMP FIEF"/>
    <property type="match status" value="1"/>
</dbReference>
<keyword evidence="6 7" id="KW-0472">Membrane</keyword>
<feature type="domain" description="Cation efflux protein transmembrane" evidence="8">
    <location>
        <begin position="15"/>
        <end position="206"/>
    </location>
</feature>
<dbReference type="RefSeq" id="WP_259291417.1">
    <property type="nucleotide sequence ID" value="NZ_JANUXW010000003.1"/>
</dbReference>
<dbReference type="InterPro" id="IPR002524">
    <property type="entry name" value="Cation_efflux"/>
</dbReference>
<dbReference type="PANTHER" id="PTHR43840">
    <property type="entry name" value="MITOCHONDRIAL METAL TRANSPORTER 1-RELATED"/>
    <property type="match status" value="1"/>
</dbReference>